<evidence type="ECO:0000313" key="16">
    <source>
        <dbReference type="EMBL" id="AAX21217.1"/>
    </source>
</evidence>
<dbReference type="SMART" id="SM00975">
    <property type="entry name" value="Telomerase_RBD"/>
    <property type="match status" value="1"/>
</dbReference>
<evidence type="ECO:0000256" key="2">
    <source>
        <dbReference type="ARBA" id="ARBA00012493"/>
    </source>
</evidence>
<organism evidence="16">
    <name type="scientific">Scilla peruviana</name>
    <name type="common">Hyacinth of Peru</name>
    <name type="synonym">Oncostema peruviana</name>
    <dbReference type="NCBI Taxonomy" id="65771"/>
    <lineage>
        <taxon>Eukaryota</taxon>
        <taxon>Viridiplantae</taxon>
        <taxon>Streptophyta</taxon>
        <taxon>Embryophyta</taxon>
        <taxon>Tracheophyta</taxon>
        <taxon>Spermatophyta</taxon>
        <taxon>Magnoliopsida</taxon>
        <taxon>Liliopsida</taxon>
        <taxon>Asparagales</taxon>
        <taxon>Hyacinthaceae</taxon>
        <taxon>Hyacinthoideae</taxon>
        <taxon>Hyacintheae</taxon>
        <taxon>Scilla</taxon>
    </lineage>
</organism>
<sequence>MVRKRKRPEESTNQSSRKRRRKRGRPPEVLDRALNGRACPLEETILSLLPRPLPASPSECRCRGAACLGCRGRRHLARGDDPPEYKTLLREVYCFVPPSALLPPGVFHRVGWSQRQIVRHVMEFQNSNVLCTGYSEHSRFSSIGEALCTHSWDLLLDRIGDNLMTFLLRFSYVFLPLTNKIYQQVAGPFLNEMLQGHSVKRQRINYDKKQEKLSCNCAIQPTGTDGLPTTSMNSFKGKFKKRTRLFSWQRRRKLKKLTSHCCYFCALESSDKDAAEFQINRRQIFYNTWSCYSTFPAWHIMNKVKPNNSGAALLMKHIFGMSNEDFQSCVNHGGLCTSNSNCLYRYLLVLLKSLIRNAQHCEHKKLFLKHCPFPTSELYRKDNGGYEAGERKSFSVLKYDKKFIHMQPSSSRARAESHCLPGINLEIEKVCEKKLSDSQIDLAESYSTHHQVVSFIWAVIRSIVPPDLLGDRSIWRALRLNISKFVGLQRFEMFDLSQCLHRLESSQPPFLSQIRISDCCCYKLWVCIGNCSCAKEGSCNSSKSKIRLHNRLFRHWIYWLFSSLVVPVISNYFYVTERQFDKLQVFYYPKPVWMKLADNATVYLKEQNYEQLNDASYMSIIAKRRFGFSRVRFLPKKNKMRIVANTKAPCEIKAYDQNKRSFFVKSVNSSLKELHAILRRVKNENPYALGSSVFGYHDVYQKLYRFHQEIKGALLMVPSVYIVVGDVAKAFDSINQDMLVRVMKDIIPKDEYMLRSYAQVISTKNRMRIVQDYVAHDAESCSNDAIKSEATTRFRSSSAVIIDQGRKKRVKEEELHHLLTEHLKNNILKIGKKFYLQKIGICQGSSISPLLCSFYLGHLERRVIFPYLANSNKQCNAPITNKELAVKRCLLTSRDCMVGPSSNAYQTVKPNEYEAPCSGSSTGLDVFPSGTQNWCQEGHTMTACNNETRDGNLSPPIFLLLRWIDDFLFISTSKQQAASFFRRMERGFKEYNCEMNNKKFGLNFDVGQNSHLQNRLYIGMDGIQFLPWSGLLLNCRTLEIQADYTRYLGIPVSSTITVKTSSSVLFSLKAKLCDYMRPKCHPLFYDSNINSPQIVRLNAYQAFLLCAMKFHCYIRSSRNKIELHPNYLLEAIEKSFRFMYKLINKQMHNMGVYFGFNPSLKLKREEMIWLGLSAYIWVLNKKQSRYKDLLALLRCKISAYGDMNDPSGSLKYAVDDSHSSVFQYIHF</sequence>
<gene>
    <name evidence="16" type="primary">TERT</name>
</gene>
<reference evidence="16" key="2">
    <citation type="journal article" date="2009" name="Biol. Cell">
        <title>Structure-function relationships in telomerase genes.</title>
        <authorList>
            <person name="Sykorova E."/>
            <person name="Fajkus J."/>
        </authorList>
    </citation>
    <scope>NUCLEOTIDE SEQUENCE</scope>
    <source>
        <tissue evidence="16">Root tips</tissue>
    </source>
</reference>
<comment type="catalytic activity">
    <reaction evidence="12 13">
        <text>DNA(n) + a 2'-deoxyribonucleoside 5'-triphosphate = DNA(n+1) + diphosphate</text>
        <dbReference type="Rhea" id="RHEA:22508"/>
        <dbReference type="Rhea" id="RHEA-COMP:17339"/>
        <dbReference type="Rhea" id="RHEA-COMP:17340"/>
        <dbReference type="ChEBI" id="CHEBI:33019"/>
        <dbReference type="ChEBI" id="CHEBI:61560"/>
        <dbReference type="ChEBI" id="CHEBI:173112"/>
        <dbReference type="EC" id="2.7.7.49"/>
    </reaction>
</comment>
<evidence type="ECO:0000256" key="9">
    <source>
        <dbReference type="ARBA" id="ARBA00022895"/>
    </source>
</evidence>
<dbReference type="GO" id="GO:0003720">
    <property type="term" value="F:telomerase activity"/>
    <property type="evidence" value="ECO:0007669"/>
    <property type="project" value="InterPro"/>
</dbReference>
<feature type="domain" description="Reverse transcriptase" evidence="15">
    <location>
        <begin position="615"/>
        <end position="1033"/>
    </location>
</feature>
<keyword evidence="9 13" id="KW-0779">Telomere</keyword>
<dbReference type="GO" id="GO:0000781">
    <property type="term" value="C:chromosome, telomeric region"/>
    <property type="evidence" value="ECO:0007669"/>
    <property type="project" value="UniProtKB-SubCell"/>
</dbReference>
<keyword evidence="5 13" id="KW-0808">Transferase</keyword>
<keyword evidence="7 13" id="KW-0479">Metal-binding</keyword>
<evidence type="ECO:0000256" key="14">
    <source>
        <dbReference type="SAM" id="MobiDB-lite"/>
    </source>
</evidence>
<dbReference type="EC" id="2.7.7.49" evidence="2 13"/>
<dbReference type="Gene3D" id="3.30.70.2630">
    <property type="match status" value="1"/>
</dbReference>
<dbReference type="InterPro" id="IPR021891">
    <property type="entry name" value="Telomerase_RBD"/>
</dbReference>
<evidence type="ECO:0000256" key="8">
    <source>
        <dbReference type="ARBA" id="ARBA00022842"/>
    </source>
</evidence>
<evidence type="ECO:0000256" key="6">
    <source>
        <dbReference type="ARBA" id="ARBA00022695"/>
    </source>
</evidence>
<comment type="similarity">
    <text evidence="1 13">Belongs to the reverse transcriptase family. Telomerase subfamily.</text>
</comment>
<dbReference type="InterPro" id="IPR000477">
    <property type="entry name" value="RT_dom"/>
</dbReference>
<proteinExistence type="evidence at transcript level"/>
<dbReference type="InterPro" id="IPR049139">
    <property type="entry name" value="TERT_C"/>
</dbReference>
<evidence type="ECO:0000259" key="15">
    <source>
        <dbReference type="PROSITE" id="PS50878"/>
    </source>
</evidence>
<dbReference type="GO" id="GO:0042162">
    <property type="term" value="F:telomeric DNA binding"/>
    <property type="evidence" value="ECO:0007669"/>
    <property type="project" value="TreeGrafter"/>
</dbReference>
<dbReference type="GO" id="GO:0046872">
    <property type="term" value="F:metal ion binding"/>
    <property type="evidence" value="ECO:0007669"/>
    <property type="project" value="UniProtKB-KW"/>
</dbReference>
<accession>Q1EG41</accession>
<dbReference type="EMBL" id="AY818171">
    <property type="protein sequence ID" value="AAX21217.1"/>
    <property type="molecule type" value="mRNA"/>
</dbReference>
<evidence type="ECO:0000256" key="7">
    <source>
        <dbReference type="ARBA" id="ARBA00022723"/>
    </source>
</evidence>
<evidence type="ECO:0000256" key="3">
    <source>
        <dbReference type="ARBA" id="ARBA00016182"/>
    </source>
</evidence>
<protein>
    <recommendedName>
        <fullName evidence="3 13">Telomerase reverse transcriptase</fullName>
        <ecNumber evidence="2 13">2.7.7.49</ecNumber>
    </recommendedName>
    <alternativeName>
        <fullName evidence="13">Telomerase catalytic subunit</fullName>
    </alternativeName>
</protein>
<reference evidence="16" key="1">
    <citation type="journal article" date="2006" name="Plant Mol. Biol.">
        <title>Asparagales telomerases which synthesize the human type of telomeres.</title>
        <authorList>
            <person name="Sykorova E."/>
            <person name="Leitch A.R."/>
            <person name="Fajkus J."/>
        </authorList>
    </citation>
    <scope>NUCLEOTIDE SEQUENCE</scope>
    <source>
        <tissue evidence="16">Root tips</tissue>
    </source>
</reference>
<evidence type="ECO:0000256" key="11">
    <source>
        <dbReference type="ARBA" id="ARBA00023242"/>
    </source>
</evidence>
<feature type="region of interest" description="Disordered" evidence="14">
    <location>
        <begin position="1"/>
        <end position="29"/>
    </location>
</feature>
<dbReference type="InterPro" id="IPR003545">
    <property type="entry name" value="Telomerase_RT"/>
</dbReference>
<evidence type="ECO:0000256" key="5">
    <source>
        <dbReference type="ARBA" id="ARBA00022679"/>
    </source>
</evidence>
<evidence type="ECO:0000256" key="12">
    <source>
        <dbReference type="ARBA" id="ARBA00048173"/>
    </source>
</evidence>
<dbReference type="GO" id="GO:0000333">
    <property type="term" value="C:telomerase catalytic core complex"/>
    <property type="evidence" value="ECO:0007669"/>
    <property type="project" value="TreeGrafter"/>
</dbReference>
<dbReference type="Gene3D" id="1.10.132.70">
    <property type="match status" value="1"/>
</dbReference>
<keyword evidence="6 13" id="KW-0548">Nucleotidyltransferase</keyword>
<name>Q1EG41_SCIPE</name>
<dbReference type="GO" id="GO:0070034">
    <property type="term" value="F:telomerase RNA binding"/>
    <property type="evidence" value="ECO:0007669"/>
    <property type="project" value="TreeGrafter"/>
</dbReference>
<dbReference type="AlphaFoldDB" id="Q1EG41"/>
<dbReference type="Pfam" id="PF12009">
    <property type="entry name" value="Telomerase_RBD"/>
    <property type="match status" value="1"/>
</dbReference>
<dbReference type="FunFam" id="3.30.70.2630:FF:000002">
    <property type="entry name" value="Telomerase reverse transcriptase"/>
    <property type="match status" value="1"/>
</dbReference>
<comment type="function">
    <text evidence="13">Telomerase is a ribonucleoprotein enzyme essential for the replication of chromosome termini in most eukaryotes. It elongates telomeres. It is a reverse transcriptase that adds simple sequence repeats to chromosome ends by copying a template sequence within the RNA component of the enzyme.</text>
</comment>
<dbReference type="PANTHER" id="PTHR12066:SF0">
    <property type="entry name" value="TELOMERASE REVERSE TRANSCRIPTASE"/>
    <property type="match status" value="1"/>
</dbReference>
<dbReference type="PRINTS" id="PR01365">
    <property type="entry name" value="TELOMERASERT"/>
</dbReference>
<dbReference type="CDD" id="cd01648">
    <property type="entry name" value="TERT"/>
    <property type="match status" value="1"/>
</dbReference>
<comment type="subcellular location">
    <subcellularLocation>
        <location evidence="13">Nucleus</location>
    </subcellularLocation>
    <subcellularLocation>
        <location evidence="13">Chromosome</location>
        <location evidence="13">Telomere</location>
    </subcellularLocation>
</comment>
<evidence type="ECO:0000256" key="1">
    <source>
        <dbReference type="ARBA" id="ARBA00008001"/>
    </source>
</evidence>
<keyword evidence="4 13" id="KW-0158">Chromosome</keyword>
<evidence type="ECO:0000256" key="10">
    <source>
        <dbReference type="ARBA" id="ARBA00022918"/>
    </source>
</evidence>
<keyword evidence="8 13" id="KW-0460">Magnesium</keyword>
<keyword evidence="11 13" id="KW-0539">Nucleus</keyword>
<dbReference type="PROSITE" id="PS50878">
    <property type="entry name" value="RT_POL"/>
    <property type="match status" value="1"/>
</dbReference>
<dbReference type="GO" id="GO:0007004">
    <property type="term" value="P:telomere maintenance via telomerase"/>
    <property type="evidence" value="ECO:0007669"/>
    <property type="project" value="TreeGrafter"/>
</dbReference>
<evidence type="ECO:0000256" key="13">
    <source>
        <dbReference type="RuleBase" id="RU365061"/>
    </source>
</evidence>
<dbReference type="Gene3D" id="1.10.357.90">
    <property type="match status" value="1"/>
</dbReference>
<dbReference type="Pfam" id="PF21399">
    <property type="entry name" value="TERT_C"/>
    <property type="match status" value="1"/>
</dbReference>
<evidence type="ECO:0000256" key="4">
    <source>
        <dbReference type="ARBA" id="ARBA00022454"/>
    </source>
</evidence>
<keyword evidence="10 13" id="KW-0695">RNA-directed DNA polymerase</keyword>
<dbReference type="PANTHER" id="PTHR12066">
    <property type="entry name" value="TELOMERASE REVERSE TRANSCRIPTASE"/>
    <property type="match status" value="1"/>
</dbReference>